<reference evidence="1" key="1">
    <citation type="submission" date="2016-05" db="EMBL/GenBank/DDBJ databases">
        <authorList>
            <person name="Lavstsen T."/>
            <person name="Jespersen J.S."/>
        </authorList>
    </citation>
    <scope>NUCLEOTIDE SEQUENCE</scope>
    <source>
        <tissue evidence="1">Brain</tissue>
    </source>
</reference>
<accession>A0A1A8S5S1</accession>
<dbReference type="AlphaFoldDB" id="A0A1A8S5S1"/>
<dbReference type="EMBL" id="HAEH01021814">
    <property type="protein sequence ID" value="SBS12928.1"/>
    <property type="molecule type" value="Transcribed_RNA"/>
</dbReference>
<organism evidence="1">
    <name type="scientific">Nothobranchius rachovii</name>
    <name type="common">bluefin notho</name>
    <dbReference type="NCBI Taxonomy" id="451742"/>
    <lineage>
        <taxon>Eukaryota</taxon>
        <taxon>Metazoa</taxon>
        <taxon>Chordata</taxon>
        <taxon>Craniata</taxon>
        <taxon>Vertebrata</taxon>
        <taxon>Euteleostomi</taxon>
        <taxon>Actinopterygii</taxon>
        <taxon>Neopterygii</taxon>
        <taxon>Teleostei</taxon>
        <taxon>Neoteleostei</taxon>
        <taxon>Acanthomorphata</taxon>
        <taxon>Ovalentaria</taxon>
        <taxon>Atherinomorphae</taxon>
        <taxon>Cyprinodontiformes</taxon>
        <taxon>Nothobranchiidae</taxon>
        <taxon>Nothobranchius</taxon>
    </lineage>
</organism>
<name>A0A1A8S5S1_9TELE</name>
<gene>
    <name evidence="1" type="primary">Nfu_g_1_021140</name>
</gene>
<reference evidence="1" key="2">
    <citation type="submission" date="2016-06" db="EMBL/GenBank/DDBJ databases">
        <title>The genome of a short-lived fish provides insights into sex chromosome evolution and the genetic control of aging.</title>
        <authorList>
            <person name="Reichwald K."/>
            <person name="Felder M."/>
            <person name="Petzold A."/>
            <person name="Koch P."/>
            <person name="Groth M."/>
            <person name="Platzer M."/>
        </authorList>
    </citation>
    <scope>NUCLEOTIDE SEQUENCE</scope>
    <source>
        <tissue evidence="1">Brain</tissue>
    </source>
</reference>
<protein>
    <submittedName>
        <fullName evidence="1">Uncharacterized protein</fullName>
    </submittedName>
</protein>
<feature type="non-terminal residue" evidence="1">
    <location>
        <position position="40"/>
    </location>
</feature>
<evidence type="ECO:0000313" key="1">
    <source>
        <dbReference type="EMBL" id="SBS12928.1"/>
    </source>
</evidence>
<sequence length="40" mass="4282">HLVCGGCSCNNRTRIPAVRITGSPSICEHFHLGPSVVDFT</sequence>
<proteinExistence type="predicted"/>
<feature type="non-terminal residue" evidence="1">
    <location>
        <position position="1"/>
    </location>
</feature>